<dbReference type="Pfam" id="PF05015">
    <property type="entry name" value="HigB-like_toxin"/>
    <property type="match status" value="1"/>
</dbReference>
<name>A0A1D8K515_9GAMM</name>
<dbReference type="PANTHER" id="PTHR40266:SF2">
    <property type="entry name" value="TOXIN HIGB-1"/>
    <property type="match status" value="1"/>
</dbReference>
<accession>A0A1D8K515</accession>
<reference evidence="2 3" key="1">
    <citation type="submission" date="2016-09" db="EMBL/GenBank/DDBJ databases">
        <title>Acidihalobacter prosperus V6 (DSM14174).</title>
        <authorList>
            <person name="Khaleque H.N."/>
            <person name="Ramsay J.P."/>
            <person name="Murphy R.J.T."/>
            <person name="Kaksonen A.H."/>
            <person name="Boxall N.J."/>
            <person name="Watkin E.L.J."/>
        </authorList>
    </citation>
    <scope>NUCLEOTIDE SEQUENCE [LARGE SCALE GENOMIC DNA]</scope>
    <source>
        <strain evidence="2 3">V6</strain>
    </source>
</reference>
<dbReference type="KEGG" id="aaeo:BJI67_02260"/>
<dbReference type="InterPro" id="IPR035093">
    <property type="entry name" value="RelE/ParE_toxin_dom_sf"/>
</dbReference>
<evidence type="ECO:0000313" key="3">
    <source>
        <dbReference type="Proteomes" id="UP000095342"/>
    </source>
</evidence>
<keyword evidence="3" id="KW-1185">Reference proteome</keyword>
<sequence length="93" mass="11082">MLKSYRCKETEKIGNRQHSKRFPVDIQRRAKMRLDRIDAAASLEDLKTPPSHRLEALSGDRQGQHSIRINEQWRICFVWWDGNAYDVEIVDYH</sequence>
<dbReference type="Proteomes" id="UP000095342">
    <property type="component" value="Chromosome"/>
</dbReference>
<dbReference type="RefSeq" id="WP_070071646.1">
    <property type="nucleotide sequence ID" value="NZ_CP017448.1"/>
</dbReference>
<dbReference type="SUPFAM" id="SSF143011">
    <property type="entry name" value="RelE-like"/>
    <property type="match status" value="1"/>
</dbReference>
<gene>
    <name evidence="2" type="ORF">BJI67_02260</name>
</gene>
<dbReference type="PANTHER" id="PTHR40266">
    <property type="entry name" value="TOXIN HIGB-1"/>
    <property type="match status" value="1"/>
</dbReference>
<feature type="region of interest" description="Disordered" evidence="1">
    <location>
        <begin position="1"/>
        <end position="20"/>
    </location>
</feature>
<proteinExistence type="predicted"/>
<dbReference type="EMBL" id="CP017448">
    <property type="protein sequence ID" value="AOV16050.1"/>
    <property type="molecule type" value="Genomic_DNA"/>
</dbReference>
<dbReference type="Gene3D" id="3.30.2310.20">
    <property type="entry name" value="RelE-like"/>
    <property type="match status" value="1"/>
</dbReference>
<dbReference type="InterPro" id="IPR007711">
    <property type="entry name" value="HigB-1"/>
</dbReference>
<dbReference type="AlphaFoldDB" id="A0A1D8K515"/>
<evidence type="ECO:0000313" key="2">
    <source>
        <dbReference type="EMBL" id="AOV16050.1"/>
    </source>
</evidence>
<feature type="compositionally biased region" description="Basic and acidic residues" evidence="1">
    <location>
        <begin position="1"/>
        <end position="14"/>
    </location>
</feature>
<organism evidence="2 3">
    <name type="scientific">Acidihalobacter aeolianus</name>
    <dbReference type="NCBI Taxonomy" id="2792603"/>
    <lineage>
        <taxon>Bacteria</taxon>
        <taxon>Pseudomonadati</taxon>
        <taxon>Pseudomonadota</taxon>
        <taxon>Gammaproteobacteria</taxon>
        <taxon>Chromatiales</taxon>
        <taxon>Ectothiorhodospiraceae</taxon>
        <taxon>Acidihalobacter</taxon>
    </lineage>
</organism>
<protein>
    <submittedName>
        <fullName evidence="2">Plasmid maintenance system killer</fullName>
    </submittedName>
</protein>
<evidence type="ECO:0000256" key="1">
    <source>
        <dbReference type="SAM" id="MobiDB-lite"/>
    </source>
</evidence>